<evidence type="ECO:0000313" key="1">
    <source>
        <dbReference type="EMBL" id="MBB6034728.1"/>
    </source>
</evidence>
<dbReference type="Gene3D" id="3.30.1310.10">
    <property type="entry name" value="Nucleoid-associated protein YbaB-like domain"/>
    <property type="match status" value="1"/>
</dbReference>
<dbReference type="Proteomes" id="UP000548476">
    <property type="component" value="Unassembled WGS sequence"/>
</dbReference>
<dbReference type="GO" id="GO:0003677">
    <property type="term" value="F:DNA binding"/>
    <property type="evidence" value="ECO:0007669"/>
    <property type="project" value="InterPro"/>
</dbReference>
<organism evidence="1 2">
    <name type="scientific">Phytomonospora endophytica</name>
    <dbReference type="NCBI Taxonomy" id="714109"/>
    <lineage>
        <taxon>Bacteria</taxon>
        <taxon>Bacillati</taxon>
        <taxon>Actinomycetota</taxon>
        <taxon>Actinomycetes</taxon>
        <taxon>Micromonosporales</taxon>
        <taxon>Micromonosporaceae</taxon>
        <taxon>Phytomonospora</taxon>
    </lineage>
</organism>
<reference evidence="1 2" key="1">
    <citation type="submission" date="2020-08" db="EMBL/GenBank/DDBJ databases">
        <title>Genomic Encyclopedia of Type Strains, Phase IV (KMG-IV): sequencing the most valuable type-strain genomes for metagenomic binning, comparative biology and taxonomic classification.</title>
        <authorList>
            <person name="Goeker M."/>
        </authorList>
    </citation>
    <scope>NUCLEOTIDE SEQUENCE [LARGE SCALE GENOMIC DNA]</scope>
    <source>
        <strain evidence="1 2">YIM 65646</strain>
    </source>
</reference>
<dbReference type="EMBL" id="JACHGT010000005">
    <property type="protein sequence ID" value="MBB6034728.1"/>
    <property type="molecule type" value="Genomic_DNA"/>
</dbReference>
<comment type="caution">
    <text evidence="1">The sequence shown here is derived from an EMBL/GenBank/DDBJ whole genome shotgun (WGS) entry which is preliminary data.</text>
</comment>
<dbReference type="InterPro" id="IPR036894">
    <property type="entry name" value="YbaB-like_sf"/>
</dbReference>
<proteinExistence type="predicted"/>
<dbReference type="Pfam" id="PF02575">
    <property type="entry name" value="YbaB_DNA_bd"/>
    <property type="match status" value="1"/>
</dbReference>
<accession>A0A841FLP7</accession>
<keyword evidence="2" id="KW-1185">Reference proteome</keyword>
<dbReference type="InterPro" id="IPR004401">
    <property type="entry name" value="YbaB/EbfC"/>
</dbReference>
<name>A0A841FLP7_9ACTN</name>
<protein>
    <recommendedName>
        <fullName evidence="3">YbaB/EbfC family DNA-binding protein</fullName>
    </recommendedName>
</protein>
<sequence>MPGLDALEREIAELAEQSAVDLAVADAVTAELSSLTGRAADRSGLVKATVGPTGALIDLAIDPRTQSWPTHRLARTVVETAQAAQRDCADAAADVVARLVPPGGRLRRLFAEGLRENLPARAKETTW</sequence>
<gene>
    <name evidence="1" type="ORF">HNR73_002582</name>
</gene>
<dbReference type="AlphaFoldDB" id="A0A841FLP7"/>
<dbReference type="RefSeq" id="WP_184787597.1">
    <property type="nucleotide sequence ID" value="NZ_BONT01000068.1"/>
</dbReference>
<evidence type="ECO:0000313" key="2">
    <source>
        <dbReference type="Proteomes" id="UP000548476"/>
    </source>
</evidence>
<evidence type="ECO:0008006" key="3">
    <source>
        <dbReference type="Google" id="ProtNLM"/>
    </source>
</evidence>